<evidence type="ECO:0000313" key="2">
    <source>
        <dbReference type="EMBL" id="PIC50883.1"/>
    </source>
</evidence>
<dbReference type="EMBL" id="PDUG01000001">
    <property type="protein sequence ID" value="PIC50883.1"/>
    <property type="molecule type" value="Genomic_DNA"/>
</dbReference>
<feature type="compositionally biased region" description="Basic residues" evidence="1">
    <location>
        <begin position="1"/>
        <end position="17"/>
    </location>
</feature>
<gene>
    <name evidence="2" type="primary">Cnig_chr_I.g1608</name>
    <name evidence="2" type="ORF">B9Z55_001608</name>
</gene>
<organism evidence="2 3">
    <name type="scientific">Caenorhabditis nigoni</name>
    <dbReference type="NCBI Taxonomy" id="1611254"/>
    <lineage>
        <taxon>Eukaryota</taxon>
        <taxon>Metazoa</taxon>
        <taxon>Ecdysozoa</taxon>
        <taxon>Nematoda</taxon>
        <taxon>Chromadorea</taxon>
        <taxon>Rhabditida</taxon>
        <taxon>Rhabditina</taxon>
        <taxon>Rhabditomorpha</taxon>
        <taxon>Rhabditoidea</taxon>
        <taxon>Rhabditidae</taxon>
        <taxon>Peloderinae</taxon>
        <taxon>Caenorhabditis</taxon>
    </lineage>
</organism>
<reference evidence="3" key="1">
    <citation type="submission" date="2017-10" db="EMBL/GenBank/DDBJ databases">
        <title>Rapid genome shrinkage in a self-fertile nematode reveals novel sperm competition proteins.</title>
        <authorList>
            <person name="Yin D."/>
            <person name="Schwarz E.M."/>
            <person name="Thomas C.G."/>
            <person name="Felde R.L."/>
            <person name="Korf I.F."/>
            <person name="Cutter A.D."/>
            <person name="Schartner C.M."/>
            <person name="Ralston E.J."/>
            <person name="Meyer B.J."/>
            <person name="Haag E.S."/>
        </authorList>
    </citation>
    <scope>NUCLEOTIDE SEQUENCE [LARGE SCALE GENOMIC DNA]</scope>
    <source>
        <strain evidence="3">JU1422</strain>
    </source>
</reference>
<evidence type="ECO:0000256" key="1">
    <source>
        <dbReference type="SAM" id="MobiDB-lite"/>
    </source>
</evidence>
<protein>
    <submittedName>
        <fullName evidence="2">Uncharacterized protein</fullName>
    </submittedName>
</protein>
<feature type="compositionally biased region" description="Polar residues" evidence="1">
    <location>
        <begin position="53"/>
        <end position="80"/>
    </location>
</feature>
<keyword evidence="3" id="KW-1185">Reference proteome</keyword>
<dbReference type="AlphaFoldDB" id="A0A2G5VGJ4"/>
<proteinExistence type="predicted"/>
<sequence length="80" mass="8933">MEVKSSRSRSVTRRSTKYAKQYLREETPTTLKAEETEDVEHEGQLVIARRGKASSQNSRQTNESTSSPAQSSNQVNGTTD</sequence>
<evidence type="ECO:0000313" key="3">
    <source>
        <dbReference type="Proteomes" id="UP000230233"/>
    </source>
</evidence>
<name>A0A2G5VGJ4_9PELO</name>
<accession>A0A2G5VGJ4</accession>
<dbReference type="Proteomes" id="UP000230233">
    <property type="component" value="Chromosome I"/>
</dbReference>
<comment type="caution">
    <text evidence="2">The sequence shown here is derived from an EMBL/GenBank/DDBJ whole genome shotgun (WGS) entry which is preliminary data.</text>
</comment>
<feature type="region of interest" description="Disordered" evidence="1">
    <location>
        <begin position="1"/>
        <end position="80"/>
    </location>
</feature>